<evidence type="ECO:0000313" key="2">
    <source>
        <dbReference type="Proteomes" id="UP000051966"/>
    </source>
</evidence>
<name>A0A0R1WAK0_9LACO</name>
<keyword evidence="2" id="KW-1185">Reference proteome</keyword>
<dbReference type="Proteomes" id="UP000051966">
    <property type="component" value="Unassembled WGS sequence"/>
</dbReference>
<proteinExistence type="predicted"/>
<gene>
    <name evidence="1" type="ORF">FD41_GL000016</name>
</gene>
<dbReference type="AlphaFoldDB" id="A0A0R1WAK0"/>
<protein>
    <submittedName>
        <fullName evidence="1">Uncharacterized protein</fullName>
    </submittedName>
</protein>
<sequence>MKLMKLKKYWCADVIRSDGKMVQYRLTLDLQMALNSDSRGRNEMQRALLVIPLTPYYDPRSSKSKDKSGVPPFGIGMVKKIYRMSANRAHHLQISRSQFIGYQYWSVRPFKICNTYLKHDYPWFSQKQIAADITYWQNRLFKAHVRPSRWWQWVTNLRIKRQLRRISRDAYRQQRRKWVL</sequence>
<accession>A0A0R1WAK0</accession>
<reference evidence="1 2" key="1">
    <citation type="journal article" date="2015" name="Genome Announc.">
        <title>Expanding the biotechnology potential of lactobacilli through comparative genomics of 213 strains and associated genera.</title>
        <authorList>
            <person name="Sun Z."/>
            <person name="Harris H.M."/>
            <person name="McCann A."/>
            <person name="Guo C."/>
            <person name="Argimon S."/>
            <person name="Zhang W."/>
            <person name="Yang X."/>
            <person name="Jeffery I.B."/>
            <person name="Cooney J.C."/>
            <person name="Kagawa T.F."/>
            <person name="Liu W."/>
            <person name="Song Y."/>
            <person name="Salvetti E."/>
            <person name="Wrobel A."/>
            <person name="Rasinkangas P."/>
            <person name="Parkhill J."/>
            <person name="Rea M.C."/>
            <person name="O'Sullivan O."/>
            <person name="Ritari J."/>
            <person name="Douillard F.P."/>
            <person name="Paul Ross R."/>
            <person name="Yang R."/>
            <person name="Briner A.E."/>
            <person name="Felis G.E."/>
            <person name="de Vos W.M."/>
            <person name="Barrangou R."/>
            <person name="Klaenhammer T.R."/>
            <person name="Caufield P.W."/>
            <person name="Cui Y."/>
            <person name="Zhang H."/>
            <person name="O'Toole P.W."/>
        </authorList>
    </citation>
    <scope>NUCLEOTIDE SEQUENCE [LARGE SCALE GENOMIC DNA]</scope>
    <source>
        <strain evidence="1 2">DSM 18382</strain>
    </source>
</reference>
<dbReference type="EMBL" id="AZFY01000007">
    <property type="protein sequence ID" value="KRM12868.1"/>
    <property type="molecule type" value="Genomic_DNA"/>
</dbReference>
<dbReference type="Pfam" id="PF24727">
    <property type="entry name" value="DUF7679"/>
    <property type="match status" value="1"/>
</dbReference>
<evidence type="ECO:0000313" key="1">
    <source>
        <dbReference type="EMBL" id="KRM12868.1"/>
    </source>
</evidence>
<dbReference type="PATRIC" id="fig|1423743.5.peg.17"/>
<comment type="caution">
    <text evidence="1">The sequence shown here is derived from an EMBL/GenBank/DDBJ whole genome shotgun (WGS) entry which is preliminary data.</text>
</comment>
<dbReference type="InterPro" id="IPR056096">
    <property type="entry name" value="DUF7679"/>
</dbReference>
<organism evidence="1 2">
    <name type="scientific">Lentilactobacillus farraginis DSM 18382 = JCM 14108</name>
    <dbReference type="NCBI Taxonomy" id="1423743"/>
    <lineage>
        <taxon>Bacteria</taxon>
        <taxon>Bacillati</taxon>
        <taxon>Bacillota</taxon>
        <taxon>Bacilli</taxon>
        <taxon>Lactobacillales</taxon>
        <taxon>Lactobacillaceae</taxon>
        <taxon>Lentilactobacillus</taxon>
    </lineage>
</organism>